<gene>
    <name evidence="1" type="ORF">ERS852450_00191</name>
</gene>
<sequence>MKMKKYFVPDGKKKFLTTVLNRDEIDYDFMEIDGRLYIWTPLSCRQYRVMLEDAECEYERSLHRSNTPIYSFRTLMNPEKFQRLKLLNAAYHGFGILSKDVERFEKAVC</sequence>
<dbReference type="RefSeq" id="WP_055297875.1">
    <property type="nucleotide sequence ID" value="NZ_BLYK01000002.1"/>
</dbReference>
<protein>
    <submittedName>
        <fullName evidence="1">Uncharacterized protein</fullName>
    </submittedName>
</protein>
<reference evidence="1 2" key="1">
    <citation type="submission" date="2015-09" db="EMBL/GenBank/DDBJ databases">
        <authorList>
            <consortium name="Pathogen Informatics"/>
        </authorList>
    </citation>
    <scope>NUCLEOTIDE SEQUENCE [LARGE SCALE GENOMIC DNA]</scope>
    <source>
        <strain evidence="1 2">2789STDY5834835</strain>
    </source>
</reference>
<evidence type="ECO:0000313" key="1">
    <source>
        <dbReference type="EMBL" id="CUN53728.1"/>
    </source>
</evidence>
<evidence type="ECO:0000313" key="2">
    <source>
        <dbReference type="Proteomes" id="UP000095679"/>
    </source>
</evidence>
<name>A0A173XTP0_9FIRM</name>
<dbReference type="EMBL" id="CYZL01000001">
    <property type="protein sequence ID" value="CUN53728.1"/>
    <property type="molecule type" value="Genomic_DNA"/>
</dbReference>
<dbReference type="Proteomes" id="UP000095679">
    <property type="component" value="Unassembled WGS sequence"/>
</dbReference>
<proteinExistence type="predicted"/>
<dbReference type="AlphaFoldDB" id="A0A173XTP0"/>
<organism evidence="1 2">
    <name type="scientific">Anaerobutyricum hallii</name>
    <dbReference type="NCBI Taxonomy" id="39488"/>
    <lineage>
        <taxon>Bacteria</taxon>
        <taxon>Bacillati</taxon>
        <taxon>Bacillota</taxon>
        <taxon>Clostridia</taxon>
        <taxon>Lachnospirales</taxon>
        <taxon>Lachnospiraceae</taxon>
        <taxon>Anaerobutyricum</taxon>
    </lineage>
</organism>
<accession>A0A173XTP0</accession>